<sequence length="101" mass="11703">MFSYGYNKRFVYSHLFDHPIITDKTTKLMEENQYSFAVDIKTSKDLIKLSIESIFDVKVLSVNTCRPPRKKHKVGRFAGNRPQYKKAIVTLAQGDTIDLFV</sequence>
<dbReference type="GO" id="GO:0006412">
    <property type="term" value="P:translation"/>
    <property type="evidence" value="ECO:0007669"/>
    <property type="project" value="InterPro"/>
</dbReference>
<dbReference type="GO" id="GO:0019843">
    <property type="term" value="F:rRNA binding"/>
    <property type="evidence" value="ECO:0007669"/>
    <property type="project" value="UniProtKB-KW"/>
</dbReference>
<evidence type="ECO:0000256" key="3">
    <source>
        <dbReference type="ARBA" id="ARBA00022884"/>
    </source>
</evidence>
<proteinExistence type="inferred from homology"/>
<dbReference type="HAMAP" id="MF_01369_B">
    <property type="entry name" value="Ribosomal_uL23_B"/>
    <property type="match status" value="1"/>
</dbReference>
<protein>
    <submittedName>
        <fullName evidence="7">Ribosomal protein L23</fullName>
    </submittedName>
</protein>
<dbReference type="RefSeq" id="YP_009297514.1">
    <property type="nucleotide sequence ID" value="NC_031176.2"/>
</dbReference>
<dbReference type="PROSITE" id="PS00050">
    <property type="entry name" value="RIBOSOMAL_L23"/>
    <property type="match status" value="1"/>
</dbReference>
<dbReference type="InterPro" id="IPR012678">
    <property type="entry name" value="Ribosomal_uL23/eL15/eS24_sf"/>
</dbReference>
<dbReference type="Gene3D" id="3.30.70.330">
    <property type="match status" value="1"/>
</dbReference>
<dbReference type="GeneID" id="29074032"/>
<keyword evidence="3" id="KW-0694">RNA-binding</keyword>
<dbReference type="InterPro" id="IPR013025">
    <property type="entry name" value="Ribosomal_uL23-like"/>
</dbReference>
<evidence type="ECO:0000256" key="5">
    <source>
        <dbReference type="ARBA" id="ARBA00023274"/>
    </source>
</evidence>
<dbReference type="NCBIfam" id="NF004363">
    <property type="entry name" value="PRK05738.2-4"/>
    <property type="match status" value="1"/>
</dbReference>
<keyword evidence="2" id="KW-0699">rRNA-binding</keyword>
<geneLocation type="plastid" evidence="7"/>
<dbReference type="SUPFAM" id="SSF54189">
    <property type="entry name" value="Ribosomal proteins S24e, L23 and L15e"/>
    <property type="match status" value="1"/>
</dbReference>
<evidence type="ECO:0000313" key="7">
    <source>
        <dbReference type="EMBL" id="AOM66857.1"/>
    </source>
</evidence>
<evidence type="ECO:0000256" key="6">
    <source>
        <dbReference type="RuleBase" id="RU003934"/>
    </source>
</evidence>
<dbReference type="AlphaFoldDB" id="A0A1C9CER9"/>
<dbReference type="InterPro" id="IPR012677">
    <property type="entry name" value="Nucleotide-bd_a/b_plait_sf"/>
</dbReference>
<keyword evidence="5 6" id="KW-0687">Ribonucleoprotein</keyword>
<dbReference type="GO" id="GO:0003735">
    <property type="term" value="F:structural constituent of ribosome"/>
    <property type="evidence" value="ECO:0007669"/>
    <property type="project" value="InterPro"/>
</dbReference>
<dbReference type="PANTHER" id="PTHR11620">
    <property type="entry name" value="60S RIBOSOMAL PROTEIN L23A"/>
    <property type="match status" value="1"/>
</dbReference>
<accession>A0A1C9CER9</accession>
<comment type="similarity">
    <text evidence="1 6">Belongs to the universal ribosomal protein uL23 family.</text>
</comment>
<dbReference type="Pfam" id="PF00276">
    <property type="entry name" value="Ribosomal_L23"/>
    <property type="match status" value="1"/>
</dbReference>
<keyword evidence="4 6" id="KW-0689">Ribosomal protein</keyword>
<reference evidence="7" key="2">
    <citation type="submission" date="2017-07" db="EMBL/GenBank/DDBJ databases">
        <authorList>
            <person name="Sun Z.S."/>
            <person name="Albrecht U."/>
            <person name="Echele G."/>
            <person name="Lee C.C."/>
        </authorList>
    </citation>
    <scope>NUCLEOTIDE SEQUENCE</scope>
</reference>
<dbReference type="GO" id="GO:1990904">
    <property type="term" value="C:ribonucleoprotein complex"/>
    <property type="evidence" value="ECO:0007669"/>
    <property type="project" value="UniProtKB-KW"/>
</dbReference>
<evidence type="ECO:0000256" key="4">
    <source>
        <dbReference type="ARBA" id="ARBA00022980"/>
    </source>
</evidence>
<dbReference type="GO" id="GO:0005840">
    <property type="term" value="C:ribosome"/>
    <property type="evidence" value="ECO:0007669"/>
    <property type="project" value="UniProtKB-KW"/>
</dbReference>
<dbReference type="EMBL" id="KX284721">
    <property type="protein sequence ID" value="AOM66857.1"/>
    <property type="molecule type" value="Genomic_DNA"/>
</dbReference>
<evidence type="ECO:0000256" key="1">
    <source>
        <dbReference type="ARBA" id="ARBA00006700"/>
    </source>
</evidence>
<name>A0A1C9CER9_9RHOD</name>
<organism evidence="7">
    <name type="scientific">Erythrotrichia carnea</name>
    <dbReference type="NCBI Taxonomy" id="35151"/>
    <lineage>
        <taxon>Eukaryota</taxon>
        <taxon>Rhodophyta</taxon>
        <taxon>Compsopogonophyceae</taxon>
        <taxon>Erythropeltidales</taxon>
        <taxon>Erythrotrichiaceae</taxon>
        <taxon>Erythrotrichia</taxon>
    </lineage>
</organism>
<evidence type="ECO:0000256" key="2">
    <source>
        <dbReference type="ARBA" id="ARBA00022730"/>
    </source>
</evidence>
<reference evidence="7" key="1">
    <citation type="journal article" date="2016" name="BMC Biol.">
        <title>Parallel evolution of highly conserved plastid genome architecture in red seaweeds and seed plants.</title>
        <authorList>
            <person name="Lee J."/>
            <person name="Cho C.H."/>
            <person name="Park S.I."/>
            <person name="Choi J.W."/>
            <person name="Song H.S."/>
            <person name="West J.A."/>
            <person name="Bhattacharya D."/>
            <person name="Yoon H.S."/>
        </authorList>
    </citation>
    <scope>NUCLEOTIDE SEQUENCE</scope>
</reference>
<keyword evidence="7" id="KW-0934">Plastid</keyword>
<gene>
    <name evidence="7" type="primary">rpl23</name>
    <name evidence="7" type="ORF">Eryt_189</name>
</gene>
<dbReference type="InterPro" id="IPR001014">
    <property type="entry name" value="Ribosomal_uL23_CS"/>
</dbReference>